<accession>A0A2I0UY17</accession>
<dbReference type="AlphaFoldDB" id="A0A2I0UY17"/>
<comment type="caution">
    <text evidence="2">The sequence shown here is derived from an EMBL/GenBank/DDBJ whole genome shotgun (WGS) entry which is preliminary data.</text>
</comment>
<evidence type="ECO:0000259" key="1">
    <source>
        <dbReference type="PROSITE" id="PS50965"/>
    </source>
</evidence>
<evidence type="ECO:0000313" key="3">
    <source>
        <dbReference type="Proteomes" id="UP000234956"/>
    </source>
</evidence>
<dbReference type="EMBL" id="PDFK01000004">
    <property type="protein sequence ID" value="PKU50973.1"/>
    <property type="molecule type" value="Genomic_DNA"/>
</dbReference>
<proteinExistence type="predicted"/>
<gene>
    <name evidence="2" type="ORF">CRI88_14945</name>
</gene>
<evidence type="ECO:0000313" key="2">
    <source>
        <dbReference type="EMBL" id="PKU50973.1"/>
    </source>
</evidence>
<organism evidence="2 3">
    <name type="scientific">Lysinibacillus fusiformis</name>
    <dbReference type="NCBI Taxonomy" id="28031"/>
    <lineage>
        <taxon>Bacteria</taxon>
        <taxon>Bacillati</taxon>
        <taxon>Bacillota</taxon>
        <taxon>Bacilli</taxon>
        <taxon>Bacillales</taxon>
        <taxon>Bacillaceae</taxon>
        <taxon>Lysinibacillus</taxon>
    </lineage>
</organism>
<dbReference type="InterPro" id="IPR011528">
    <property type="entry name" value="NERD"/>
</dbReference>
<reference evidence="2 3" key="1">
    <citation type="submission" date="2017-10" db="EMBL/GenBank/DDBJ databases">
        <title>Draft genome of Lysinibacillus fusiformis strain Juneja, a laboratory-derived pathogen of Drosophila melanogaster.</title>
        <authorList>
            <person name="Smith B.R."/>
            <person name="Unckless R.L."/>
        </authorList>
    </citation>
    <scope>NUCLEOTIDE SEQUENCE [LARGE SCALE GENOMIC DNA]</scope>
    <source>
        <strain evidence="2 3">Juneja</strain>
    </source>
</reference>
<protein>
    <recommendedName>
        <fullName evidence="1">NERD domain-containing protein</fullName>
    </recommendedName>
</protein>
<dbReference type="PROSITE" id="PS50965">
    <property type="entry name" value="NERD"/>
    <property type="match status" value="1"/>
</dbReference>
<feature type="domain" description="NERD" evidence="1">
    <location>
        <begin position="41"/>
        <end position="160"/>
    </location>
</feature>
<dbReference type="Pfam" id="PF08378">
    <property type="entry name" value="NERD"/>
    <property type="match status" value="1"/>
</dbReference>
<name>A0A2I0UY17_9BACI</name>
<sequence>MILLARQPSDSQKILEAMLQRLPQTHKEYAHVRERLGRVKAGLAGEQRVDAEWLELDLPTPHYFLHDFQTMNDFGSTHQMDTIFLCPHFLLILEIKNITGILSYDASYAQLTRTTIEGTVEGMVDPFLQLERHVAWMKKLLQRERFHLPIVHAVVLATRNGILTKGFEGQPIFHVTGLRSCIQRWTEMYQPVKAETLLPFATRLLSMHTRLKKEMTVPFKEMMKGVVCPHCGNGQRLQYHYRKWTCPRCGLVDHNALNRTLEDYRLLVGPQLTNRSFREFFAIESPNLAYKLLQQLPLKAEGEKKHRKYWIID</sequence>
<dbReference type="Proteomes" id="UP000234956">
    <property type="component" value="Unassembled WGS sequence"/>
</dbReference>
<dbReference type="RefSeq" id="WP_101966806.1">
    <property type="nucleotide sequence ID" value="NZ_PDFK01000004.1"/>
</dbReference>